<dbReference type="Proteomes" id="UP000037146">
    <property type="component" value="Unassembled WGS sequence"/>
</dbReference>
<evidence type="ECO:0000313" key="3">
    <source>
        <dbReference type="Proteomes" id="UP000037146"/>
    </source>
</evidence>
<keyword evidence="1" id="KW-0472">Membrane</keyword>
<keyword evidence="3" id="KW-1185">Reference proteome</keyword>
<sequence length="95" mass="11082">MWELLLDFDYQTVLNPMMAGYILTLFIPVAAVYFIHRNDFLTQGKGQDAHQIMQLKHAYISAEFFERRGIQQFFIAIRRKESPDDSDEPASLLVV</sequence>
<keyword evidence="1" id="KW-1133">Transmembrane helix</keyword>
<dbReference type="AlphaFoldDB" id="A0A0K9GSC0"/>
<accession>A0A0K9GSC0</accession>
<evidence type="ECO:0000256" key="1">
    <source>
        <dbReference type="SAM" id="Phobius"/>
    </source>
</evidence>
<dbReference type="PATRIC" id="fig|1679170.3.peg.1354"/>
<comment type="caution">
    <text evidence="2">The sequence shown here is derived from an EMBL/GenBank/DDBJ whole genome shotgun (WGS) entry which is preliminary data.</text>
</comment>
<evidence type="ECO:0000313" key="2">
    <source>
        <dbReference type="EMBL" id="KMY49182.1"/>
    </source>
</evidence>
<keyword evidence="1" id="KW-0812">Transmembrane</keyword>
<gene>
    <name evidence="2" type="ORF">AC625_06320</name>
</gene>
<dbReference type="RefSeq" id="WP_049680515.1">
    <property type="nucleotide sequence ID" value="NZ_LFZW01000001.1"/>
</dbReference>
<proteinExistence type="predicted"/>
<reference evidence="3" key="1">
    <citation type="submission" date="2015-07" db="EMBL/GenBank/DDBJ databases">
        <title>Genome sequencing project for genomic taxonomy and phylogenomics of Bacillus-like bacteria.</title>
        <authorList>
            <person name="Liu B."/>
            <person name="Wang J."/>
            <person name="Zhu Y."/>
            <person name="Liu G."/>
            <person name="Chen Q."/>
            <person name="Chen Z."/>
            <person name="Lan J."/>
            <person name="Che J."/>
            <person name="Ge C."/>
            <person name="Shi H."/>
            <person name="Pan Z."/>
            <person name="Liu X."/>
        </authorList>
    </citation>
    <scope>NUCLEOTIDE SEQUENCE [LARGE SCALE GENOMIC DNA]</scope>
    <source>
        <strain evidence="3">FJAT-27997</strain>
    </source>
</reference>
<dbReference type="EMBL" id="LFZW01000001">
    <property type="protein sequence ID" value="KMY49182.1"/>
    <property type="molecule type" value="Genomic_DNA"/>
</dbReference>
<dbReference type="OrthoDB" id="2883108at2"/>
<organism evidence="2 3">
    <name type="scientific">Peribacillus loiseleuriae</name>
    <dbReference type="NCBI Taxonomy" id="1679170"/>
    <lineage>
        <taxon>Bacteria</taxon>
        <taxon>Bacillati</taxon>
        <taxon>Bacillota</taxon>
        <taxon>Bacilli</taxon>
        <taxon>Bacillales</taxon>
        <taxon>Bacillaceae</taxon>
        <taxon>Peribacillus</taxon>
    </lineage>
</organism>
<name>A0A0K9GSC0_9BACI</name>
<protein>
    <submittedName>
        <fullName evidence="2">Uncharacterized protein</fullName>
    </submittedName>
</protein>
<feature type="transmembrane region" description="Helical" evidence="1">
    <location>
        <begin position="12"/>
        <end position="35"/>
    </location>
</feature>